<dbReference type="Proteomes" id="UP000250235">
    <property type="component" value="Unassembled WGS sequence"/>
</dbReference>
<dbReference type="GO" id="GO:0016706">
    <property type="term" value="F:2-oxoglutarate-dependent dioxygenase activity"/>
    <property type="evidence" value="ECO:0007669"/>
    <property type="project" value="UniProtKB-ARBA"/>
</dbReference>
<sequence>MEIMKPETLPMNNAANFRAPPPSPVASGRQSSFNNEEVLTDFIQHSLKVPDLILPDKVFPRQKTIRAAPKLDFQDLESMGTEVVEDFLASVAQLGYLEVINHGISRDLIELVMDLAGNGLFEIPQEKRSSVTRSPERTYGFEEIAGEDEIREGEEFLWCGEETWSFEMEGIWPNGYSNYRKQMENFSGQIEKVAVKILQFLLQNTLKNIGNQNEQETNPRKSCYIQKHSRKKGSVDEPEQSLRYYVIKMLIKGSESPHALCLHICNVSTDFHVYSKRGWVSFCPNQDSLVITFGEKLQAWSGGQYKDVIGRPVFKGEGREKCISMSFVYTPSPNFFQDHKIVVISLAQQAIFALFFTLACQLLVFFTTFYSNRVLLDQFEYLRACAVCFHI</sequence>
<dbReference type="EMBL" id="KV005686">
    <property type="protein sequence ID" value="KZV33757.1"/>
    <property type="molecule type" value="Genomic_DNA"/>
</dbReference>
<keyword evidence="2" id="KW-0408">Iron</keyword>
<evidence type="ECO:0000256" key="4">
    <source>
        <dbReference type="SAM" id="Phobius"/>
    </source>
</evidence>
<dbReference type="InterPro" id="IPR026992">
    <property type="entry name" value="DIOX_N"/>
</dbReference>
<proteinExistence type="predicted"/>
<dbReference type="Pfam" id="PF14226">
    <property type="entry name" value="DIOX_N"/>
    <property type="match status" value="1"/>
</dbReference>
<dbReference type="Gene3D" id="2.60.120.330">
    <property type="entry name" value="B-lactam Antibiotic, Isopenicillin N Synthase, Chain"/>
    <property type="match status" value="1"/>
</dbReference>
<dbReference type="PANTHER" id="PTHR34945">
    <property type="entry name" value="2-OXOGLUTARATE (2OG) AND FE(II)-DEPENDENT OXYGENASE SUPERFAMILY PROTEIN"/>
    <property type="match status" value="1"/>
</dbReference>
<evidence type="ECO:0000313" key="7">
    <source>
        <dbReference type="Proteomes" id="UP000250235"/>
    </source>
</evidence>
<dbReference type="OrthoDB" id="1928184at2759"/>
<keyword evidence="4" id="KW-0812">Transmembrane</keyword>
<feature type="region of interest" description="Disordered" evidence="3">
    <location>
        <begin position="1"/>
        <end position="30"/>
    </location>
</feature>
<evidence type="ECO:0000259" key="5">
    <source>
        <dbReference type="Pfam" id="PF14226"/>
    </source>
</evidence>
<evidence type="ECO:0000256" key="1">
    <source>
        <dbReference type="ARBA" id="ARBA00022723"/>
    </source>
</evidence>
<dbReference type="InterPro" id="IPR027443">
    <property type="entry name" value="IPNS-like_sf"/>
</dbReference>
<name>A0A2Z7BI70_9LAMI</name>
<keyword evidence="4" id="KW-0472">Membrane</keyword>
<keyword evidence="1" id="KW-0479">Metal-binding</keyword>
<evidence type="ECO:0000256" key="2">
    <source>
        <dbReference type="ARBA" id="ARBA00023004"/>
    </source>
</evidence>
<organism evidence="6 7">
    <name type="scientific">Dorcoceras hygrometricum</name>
    <dbReference type="NCBI Taxonomy" id="472368"/>
    <lineage>
        <taxon>Eukaryota</taxon>
        <taxon>Viridiplantae</taxon>
        <taxon>Streptophyta</taxon>
        <taxon>Embryophyta</taxon>
        <taxon>Tracheophyta</taxon>
        <taxon>Spermatophyta</taxon>
        <taxon>Magnoliopsida</taxon>
        <taxon>eudicotyledons</taxon>
        <taxon>Gunneridae</taxon>
        <taxon>Pentapetalae</taxon>
        <taxon>asterids</taxon>
        <taxon>lamiids</taxon>
        <taxon>Lamiales</taxon>
        <taxon>Gesneriaceae</taxon>
        <taxon>Didymocarpoideae</taxon>
        <taxon>Trichosporeae</taxon>
        <taxon>Loxocarpinae</taxon>
        <taxon>Dorcoceras</taxon>
    </lineage>
</organism>
<evidence type="ECO:0000313" key="6">
    <source>
        <dbReference type="EMBL" id="KZV33757.1"/>
    </source>
</evidence>
<feature type="domain" description="Non-haem dioxygenase N-terminal" evidence="5">
    <location>
        <begin position="69"/>
        <end position="148"/>
    </location>
</feature>
<keyword evidence="7" id="KW-1185">Reference proteome</keyword>
<dbReference type="PANTHER" id="PTHR34945:SF8">
    <property type="entry name" value="DOWNSTREAM TARGET OF AGL15-4"/>
    <property type="match status" value="1"/>
</dbReference>
<feature type="transmembrane region" description="Helical" evidence="4">
    <location>
        <begin position="350"/>
        <end position="370"/>
    </location>
</feature>
<dbReference type="GO" id="GO:0046872">
    <property type="term" value="F:metal ion binding"/>
    <property type="evidence" value="ECO:0007669"/>
    <property type="project" value="UniProtKB-KW"/>
</dbReference>
<gene>
    <name evidence="6" type="ORF">F511_12327</name>
</gene>
<reference evidence="6 7" key="1">
    <citation type="journal article" date="2015" name="Proc. Natl. Acad. Sci. U.S.A.">
        <title>The resurrection genome of Boea hygrometrica: A blueprint for survival of dehydration.</title>
        <authorList>
            <person name="Xiao L."/>
            <person name="Yang G."/>
            <person name="Zhang L."/>
            <person name="Yang X."/>
            <person name="Zhao S."/>
            <person name="Ji Z."/>
            <person name="Zhou Q."/>
            <person name="Hu M."/>
            <person name="Wang Y."/>
            <person name="Chen M."/>
            <person name="Xu Y."/>
            <person name="Jin H."/>
            <person name="Xiao X."/>
            <person name="Hu G."/>
            <person name="Bao F."/>
            <person name="Hu Y."/>
            <person name="Wan P."/>
            <person name="Li L."/>
            <person name="Deng X."/>
            <person name="Kuang T."/>
            <person name="Xiang C."/>
            <person name="Zhu J.K."/>
            <person name="Oliver M.J."/>
            <person name="He Y."/>
        </authorList>
    </citation>
    <scope>NUCLEOTIDE SEQUENCE [LARGE SCALE GENOMIC DNA]</scope>
    <source>
        <strain evidence="7">cv. XS01</strain>
    </source>
</reference>
<dbReference type="SUPFAM" id="SSF51197">
    <property type="entry name" value="Clavaminate synthase-like"/>
    <property type="match status" value="1"/>
</dbReference>
<evidence type="ECO:0000256" key="3">
    <source>
        <dbReference type="SAM" id="MobiDB-lite"/>
    </source>
</evidence>
<keyword evidence="4" id="KW-1133">Transmembrane helix</keyword>
<accession>A0A2Z7BI70</accession>
<dbReference type="AlphaFoldDB" id="A0A2Z7BI70"/>
<protein>
    <recommendedName>
        <fullName evidence="5">Non-haem dioxygenase N-terminal domain-containing protein</fullName>
    </recommendedName>
</protein>